<dbReference type="OMA" id="GHATHIH"/>
<organism evidence="2 3">
    <name type="scientific">Coniophora puteana (strain RWD-64-598)</name>
    <name type="common">Brown rot fungus</name>
    <dbReference type="NCBI Taxonomy" id="741705"/>
    <lineage>
        <taxon>Eukaryota</taxon>
        <taxon>Fungi</taxon>
        <taxon>Dikarya</taxon>
        <taxon>Basidiomycota</taxon>
        <taxon>Agaricomycotina</taxon>
        <taxon>Agaricomycetes</taxon>
        <taxon>Agaricomycetidae</taxon>
        <taxon>Boletales</taxon>
        <taxon>Coniophorineae</taxon>
        <taxon>Coniophoraceae</taxon>
        <taxon>Coniophora</taxon>
    </lineage>
</organism>
<comment type="caution">
    <text evidence="2">The sequence shown here is derived from an EMBL/GenBank/DDBJ whole genome shotgun (WGS) entry which is preliminary data.</text>
</comment>
<dbReference type="RefSeq" id="XP_007774534.1">
    <property type="nucleotide sequence ID" value="XM_007776344.1"/>
</dbReference>
<evidence type="ECO:0000313" key="3">
    <source>
        <dbReference type="Proteomes" id="UP000053558"/>
    </source>
</evidence>
<protein>
    <submittedName>
        <fullName evidence="2">Uncharacterized protein</fullName>
    </submittedName>
</protein>
<dbReference type="OrthoDB" id="3061617at2759"/>
<dbReference type="AlphaFoldDB" id="A0A5M3M8Y2"/>
<gene>
    <name evidence="2" type="ORF">CONPUDRAFT_147284</name>
</gene>
<dbReference type="Proteomes" id="UP000053558">
    <property type="component" value="Unassembled WGS sequence"/>
</dbReference>
<dbReference type="GeneID" id="19202306"/>
<reference evidence="3" key="1">
    <citation type="journal article" date="2012" name="Science">
        <title>The Paleozoic origin of enzymatic lignin decomposition reconstructed from 31 fungal genomes.</title>
        <authorList>
            <person name="Floudas D."/>
            <person name="Binder M."/>
            <person name="Riley R."/>
            <person name="Barry K."/>
            <person name="Blanchette R.A."/>
            <person name="Henrissat B."/>
            <person name="Martinez A.T."/>
            <person name="Otillar R."/>
            <person name="Spatafora J.W."/>
            <person name="Yadav J.S."/>
            <person name="Aerts A."/>
            <person name="Benoit I."/>
            <person name="Boyd A."/>
            <person name="Carlson A."/>
            <person name="Copeland A."/>
            <person name="Coutinho P.M."/>
            <person name="de Vries R.P."/>
            <person name="Ferreira P."/>
            <person name="Findley K."/>
            <person name="Foster B."/>
            <person name="Gaskell J."/>
            <person name="Glotzer D."/>
            <person name="Gorecki P."/>
            <person name="Heitman J."/>
            <person name="Hesse C."/>
            <person name="Hori C."/>
            <person name="Igarashi K."/>
            <person name="Jurgens J.A."/>
            <person name="Kallen N."/>
            <person name="Kersten P."/>
            <person name="Kohler A."/>
            <person name="Kuees U."/>
            <person name="Kumar T.K.A."/>
            <person name="Kuo A."/>
            <person name="LaButti K."/>
            <person name="Larrondo L.F."/>
            <person name="Lindquist E."/>
            <person name="Ling A."/>
            <person name="Lombard V."/>
            <person name="Lucas S."/>
            <person name="Lundell T."/>
            <person name="Martin R."/>
            <person name="McLaughlin D.J."/>
            <person name="Morgenstern I."/>
            <person name="Morin E."/>
            <person name="Murat C."/>
            <person name="Nagy L.G."/>
            <person name="Nolan M."/>
            <person name="Ohm R.A."/>
            <person name="Patyshakuliyeva A."/>
            <person name="Rokas A."/>
            <person name="Ruiz-Duenas F.J."/>
            <person name="Sabat G."/>
            <person name="Salamov A."/>
            <person name="Samejima M."/>
            <person name="Schmutz J."/>
            <person name="Slot J.C."/>
            <person name="St John F."/>
            <person name="Stenlid J."/>
            <person name="Sun H."/>
            <person name="Sun S."/>
            <person name="Syed K."/>
            <person name="Tsang A."/>
            <person name="Wiebenga A."/>
            <person name="Young D."/>
            <person name="Pisabarro A."/>
            <person name="Eastwood D.C."/>
            <person name="Martin F."/>
            <person name="Cullen D."/>
            <person name="Grigoriev I.V."/>
            <person name="Hibbett D.S."/>
        </authorList>
    </citation>
    <scope>NUCLEOTIDE SEQUENCE [LARGE SCALE GENOMIC DNA]</scope>
    <source>
        <strain evidence="3">RWD-64-598 SS2</strain>
    </source>
</reference>
<evidence type="ECO:0000256" key="1">
    <source>
        <dbReference type="SAM" id="MobiDB-lite"/>
    </source>
</evidence>
<dbReference type="EMBL" id="JH711589">
    <property type="protein sequence ID" value="EIW75101.1"/>
    <property type="molecule type" value="Genomic_DNA"/>
</dbReference>
<feature type="region of interest" description="Disordered" evidence="1">
    <location>
        <begin position="524"/>
        <end position="546"/>
    </location>
</feature>
<accession>A0A5M3M8Y2</accession>
<evidence type="ECO:0000313" key="2">
    <source>
        <dbReference type="EMBL" id="EIW75101.1"/>
    </source>
</evidence>
<feature type="compositionally biased region" description="Basic and acidic residues" evidence="1">
    <location>
        <begin position="524"/>
        <end position="535"/>
    </location>
</feature>
<proteinExistence type="predicted"/>
<dbReference type="KEGG" id="cput:CONPUDRAFT_147284"/>
<sequence length="546" mass="61048">MTSQSNLNPLPDTNFLAFVAHALDVANNTEKRQRPERDCAQKRAQADILDSLAYIAVCEEKHHVVATAALLPGGSSTNRAGLEILVSENGTASQTVIDHLQSVLDRLILIRKQAEPLFPKSRLSPRFPEWIDGDAPNLNAFERSLVDLEVSILRHSWKKLRRRATKDSQHVFATDTANDVCDPNAMDRVAPDQRPPLAKLQASTDEERELISEVVPALSVLARIIQTQAPTDNDVRSVRGMVLCLEIFRQKFEGNTKFMKNWNRYTRLRLESQQANIKKPPDFLRWLTKLTAIHRHYIRIANVAASNTLLGTLLVDRPVVKAVENTIPCLKLVVDHQRVEDVLRCTKCKIEASGQRTVGGLVKMLADTLNLEYKDETLVVEKPAPVHGACKLLAATHGRAAIAYIGVSKQAPCAFCDIYFEAYRKATKTQIITGSADSDPHAGSRNQTPSAAPWAFPHLRVPELDTEIENHIRPHLLRKINEGWAQFGRPSRSSQSADVYDSDDDTRPIFGMCDEKAFRKKAMAEQRRQHEKRCAEYNSALGAKGG</sequence>
<name>A0A5M3M8Y2_CONPW</name>
<keyword evidence="3" id="KW-1185">Reference proteome</keyword>